<evidence type="ECO:0000313" key="2">
    <source>
        <dbReference type="Proteomes" id="UP000287701"/>
    </source>
</evidence>
<proteinExistence type="predicted"/>
<dbReference type="Proteomes" id="UP000287701">
    <property type="component" value="Chromosome"/>
</dbReference>
<dbReference type="EMBL" id="CP035107">
    <property type="protein sequence ID" value="QAR31300.1"/>
    <property type="molecule type" value="Genomic_DNA"/>
</dbReference>
<gene>
    <name evidence="1" type="ORF">EQP59_08100</name>
</gene>
<name>A0A410JSY6_ORNRH</name>
<dbReference type="AlphaFoldDB" id="A0A410JSY6"/>
<organism evidence="1 2">
    <name type="scientific">Ornithobacterium rhinotracheale</name>
    <dbReference type="NCBI Taxonomy" id="28251"/>
    <lineage>
        <taxon>Bacteria</taxon>
        <taxon>Pseudomonadati</taxon>
        <taxon>Bacteroidota</taxon>
        <taxon>Flavobacteriia</taxon>
        <taxon>Flavobacteriales</taxon>
        <taxon>Weeksellaceae</taxon>
        <taxon>Ornithobacterium</taxon>
    </lineage>
</organism>
<reference evidence="1 2" key="1">
    <citation type="submission" date="2019-01" db="EMBL/GenBank/DDBJ databases">
        <title>Whole Genome of Ornithobacterium rhinotracheale FARPER-174b.</title>
        <authorList>
            <person name="Tataje-Lavanda L.A."/>
            <person name="Montalvan A."/>
            <person name="Montesinos R."/>
            <person name="Zimic M."/>
            <person name="Fernandez-Sanchez M."/>
            <person name="Fernandez-Diaz M."/>
        </authorList>
    </citation>
    <scope>NUCLEOTIDE SEQUENCE [LARGE SCALE GENOMIC DNA]</scope>
    <source>
        <strain evidence="1 2">FARPER-174b</strain>
    </source>
</reference>
<accession>A0A410JSY6</accession>
<dbReference type="OrthoDB" id="4535652at2"/>
<dbReference type="RefSeq" id="WP_128501736.1">
    <property type="nucleotide sequence ID" value="NZ_CP035107.1"/>
</dbReference>
<evidence type="ECO:0008006" key="3">
    <source>
        <dbReference type="Google" id="ProtNLM"/>
    </source>
</evidence>
<evidence type="ECO:0000313" key="1">
    <source>
        <dbReference type="EMBL" id="QAR31300.1"/>
    </source>
</evidence>
<protein>
    <recommendedName>
        <fullName evidence="3">T9SS type A sorting domain-containing protein</fullName>
    </recommendedName>
</protein>
<sequence length="177" mass="20488">MSPITKEIWVGKPNGYYDIWEDSSKIYYRFISPVSFPVMGVSDFYCGFEKDRGKCIEGSFYKMQSESGTYRGNNTFKYTLINKCGKYSGKTIFLLEPDIILVPYEDNVYLVKENSNGYRNRSLSLNNLKTEIYNSQGIKVFTTTSNKFSLKHLPKGIYYATLFKNGELVKKQTIRVQ</sequence>